<gene>
    <name evidence="9" type="ORF">F5972_07880</name>
</gene>
<evidence type="ECO:0000313" key="10">
    <source>
        <dbReference type="Proteomes" id="UP000327011"/>
    </source>
</evidence>
<dbReference type="GO" id="GO:0005886">
    <property type="term" value="C:plasma membrane"/>
    <property type="evidence" value="ECO:0007669"/>
    <property type="project" value="TreeGrafter"/>
</dbReference>
<evidence type="ECO:0000256" key="4">
    <source>
        <dbReference type="ARBA" id="ARBA00023008"/>
    </source>
</evidence>
<dbReference type="SUPFAM" id="SSF81296">
    <property type="entry name" value="E set domains"/>
    <property type="match status" value="1"/>
</dbReference>
<feature type="compositionally biased region" description="Polar residues" evidence="5">
    <location>
        <begin position="130"/>
        <end position="141"/>
    </location>
</feature>
<evidence type="ECO:0000256" key="6">
    <source>
        <dbReference type="SAM" id="Phobius"/>
    </source>
</evidence>
<keyword evidence="6" id="KW-1133">Transmembrane helix</keyword>
<protein>
    <submittedName>
        <fullName evidence="9">Copper resistance protein CopC</fullName>
    </submittedName>
</protein>
<feature type="domain" description="CopC" evidence="8">
    <location>
        <begin position="32"/>
        <end position="122"/>
    </location>
</feature>
<comment type="subcellular location">
    <subcellularLocation>
        <location evidence="1">Cell envelope</location>
    </subcellularLocation>
</comment>
<evidence type="ECO:0000259" key="8">
    <source>
        <dbReference type="Pfam" id="PF04234"/>
    </source>
</evidence>
<feature type="compositionally biased region" description="Low complexity" evidence="5">
    <location>
        <begin position="150"/>
        <end position="167"/>
    </location>
</feature>
<dbReference type="PANTHER" id="PTHR34820:SF4">
    <property type="entry name" value="INNER MEMBRANE PROTEIN YEBZ"/>
    <property type="match status" value="1"/>
</dbReference>
<name>A0A5J5K4R6_9ACTN</name>
<reference evidence="9 10" key="1">
    <citation type="submission" date="2019-09" db="EMBL/GenBank/DDBJ databases">
        <title>Screening of Novel Bioactive Compounds from Soil-Associated.</title>
        <authorList>
            <person name="Gong X."/>
        </authorList>
    </citation>
    <scope>NUCLEOTIDE SEQUENCE [LARGE SCALE GENOMIC DNA]</scope>
    <source>
        <strain evidence="9 10">Gxj-6</strain>
    </source>
</reference>
<sequence length="202" mass="20656">MKRPILAAFAGLAAFLVALLLCAAPVLPAQAHTSLKSSDPQKNAKVTTLTKVTLEFAESVRFPVVVVRGEDGKRYEKGAPAVNGPKVTEAVADQVPPGRYTIAWRVVSPDGHPLEGEIPFTVAGDQALGSATSVAEPQDTASAPAALPGTSSAAASDATSDLAQASQTADDQGGGVPGWLWAVVFGIAGIGIGMFLSLRKKP</sequence>
<feature type="transmembrane region" description="Helical" evidence="6">
    <location>
        <begin position="178"/>
        <end position="198"/>
    </location>
</feature>
<evidence type="ECO:0000313" key="9">
    <source>
        <dbReference type="EMBL" id="KAA9379571.1"/>
    </source>
</evidence>
<dbReference type="InterPro" id="IPR032694">
    <property type="entry name" value="CopC/D"/>
</dbReference>
<dbReference type="GO" id="GO:0030313">
    <property type="term" value="C:cell envelope"/>
    <property type="evidence" value="ECO:0007669"/>
    <property type="project" value="UniProtKB-SubCell"/>
</dbReference>
<dbReference type="Pfam" id="PF04234">
    <property type="entry name" value="CopC"/>
    <property type="match status" value="1"/>
</dbReference>
<evidence type="ECO:0000256" key="1">
    <source>
        <dbReference type="ARBA" id="ARBA00004196"/>
    </source>
</evidence>
<feature type="region of interest" description="Disordered" evidence="5">
    <location>
        <begin position="130"/>
        <end position="172"/>
    </location>
</feature>
<keyword evidence="6" id="KW-0472">Membrane</keyword>
<dbReference type="GO" id="GO:0042597">
    <property type="term" value="C:periplasmic space"/>
    <property type="evidence" value="ECO:0007669"/>
    <property type="project" value="InterPro"/>
</dbReference>
<proteinExistence type="predicted"/>
<dbReference type="Proteomes" id="UP000327011">
    <property type="component" value="Unassembled WGS sequence"/>
</dbReference>
<comment type="caution">
    <text evidence="9">The sequence shown here is derived from an EMBL/GenBank/DDBJ whole genome shotgun (WGS) entry which is preliminary data.</text>
</comment>
<evidence type="ECO:0000256" key="3">
    <source>
        <dbReference type="ARBA" id="ARBA00022729"/>
    </source>
</evidence>
<keyword evidence="2" id="KW-0479">Metal-binding</keyword>
<dbReference type="GO" id="GO:0006825">
    <property type="term" value="P:copper ion transport"/>
    <property type="evidence" value="ECO:0007669"/>
    <property type="project" value="InterPro"/>
</dbReference>
<dbReference type="EMBL" id="VYTZ01000003">
    <property type="protein sequence ID" value="KAA9379571.1"/>
    <property type="molecule type" value="Genomic_DNA"/>
</dbReference>
<accession>A0A5J5K4R6</accession>
<dbReference type="InterPro" id="IPR007348">
    <property type="entry name" value="CopC_dom"/>
</dbReference>
<dbReference type="InterPro" id="IPR014756">
    <property type="entry name" value="Ig_E-set"/>
</dbReference>
<keyword evidence="10" id="KW-1185">Reference proteome</keyword>
<dbReference type="PANTHER" id="PTHR34820">
    <property type="entry name" value="INNER MEMBRANE PROTEIN YEBZ"/>
    <property type="match status" value="1"/>
</dbReference>
<dbReference type="AlphaFoldDB" id="A0A5J5K4R6"/>
<evidence type="ECO:0000256" key="7">
    <source>
        <dbReference type="SAM" id="SignalP"/>
    </source>
</evidence>
<keyword evidence="6" id="KW-0812">Transmembrane</keyword>
<evidence type="ECO:0000256" key="2">
    <source>
        <dbReference type="ARBA" id="ARBA00022723"/>
    </source>
</evidence>
<keyword evidence="3 7" id="KW-0732">Signal</keyword>
<feature type="signal peptide" evidence="7">
    <location>
        <begin position="1"/>
        <end position="23"/>
    </location>
</feature>
<evidence type="ECO:0000256" key="5">
    <source>
        <dbReference type="SAM" id="MobiDB-lite"/>
    </source>
</evidence>
<dbReference type="Gene3D" id="2.60.40.1220">
    <property type="match status" value="1"/>
</dbReference>
<feature type="chain" id="PRO_5038582038" evidence="7">
    <location>
        <begin position="24"/>
        <end position="202"/>
    </location>
</feature>
<organism evidence="9 10">
    <name type="scientific">Microbispora cellulosiformans</name>
    <dbReference type="NCBI Taxonomy" id="2614688"/>
    <lineage>
        <taxon>Bacteria</taxon>
        <taxon>Bacillati</taxon>
        <taxon>Actinomycetota</taxon>
        <taxon>Actinomycetes</taxon>
        <taxon>Streptosporangiales</taxon>
        <taxon>Streptosporangiaceae</taxon>
        <taxon>Microbispora</taxon>
    </lineage>
</organism>
<dbReference type="GO" id="GO:0046688">
    <property type="term" value="P:response to copper ion"/>
    <property type="evidence" value="ECO:0007669"/>
    <property type="project" value="InterPro"/>
</dbReference>
<dbReference type="InterPro" id="IPR014755">
    <property type="entry name" value="Cu-Rt/internalin_Ig-like"/>
</dbReference>
<dbReference type="RefSeq" id="WP_150932706.1">
    <property type="nucleotide sequence ID" value="NZ_VYTZ01000003.1"/>
</dbReference>
<dbReference type="GO" id="GO:0005507">
    <property type="term" value="F:copper ion binding"/>
    <property type="evidence" value="ECO:0007669"/>
    <property type="project" value="InterPro"/>
</dbReference>
<keyword evidence="4" id="KW-0186">Copper</keyword>